<keyword evidence="2" id="KW-1185">Reference proteome</keyword>
<dbReference type="Proteomes" id="UP001054945">
    <property type="component" value="Unassembled WGS sequence"/>
</dbReference>
<accession>A0AAV4SU62</accession>
<gene>
    <name evidence="1" type="ORF">CEXT_753601</name>
</gene>
<dbReference type="EMBL" id="BPLR01009990">
    <property type="protein sequence ID" value="GIY35987.1"/>
    <property type="molecule type" value="Genomic_DNA"/>
</dbReference>
<evidence type="ECO:0000313" key="1">
    <source>
        <dbReference type="EMBL" id="GIY35987.1"/>
    </source>
</evidence>
<protein>
    <submittedName>
        <fullName evidence="1">Uncharacterized protein</fullName>
    </submittedName>
</protein>
<comment type="caution">
    <text evidence="1">The sequence shown here is derived from an EMBL/GenBank/DDBJ whole genome shotgun (WGS) entry which is preliminary data.</text>
</comment>
<organism evidence="1 2">
    <name type="scientific">Caerostris extrusa</name>
    <name type="common">Bark spider</name>
    <name type="synonym">Caerostris bankana</name>
    <dbReference type="NCBI Taxonomy" id="172846"/>
    <lineage>
        <taxon>Eukaryota</taxon>
        <taxon>Metazoa</taxon>
        <taxon>Ecdysozoa</taxon>
        <taxon>Arthropoda</taxon>
        <taxon>Chelicerata</taxon>
        <taxon>Arachnida</taxon>
        <taxon>Araneae</taxon>
        <taxon>Araneomorphae</taxon>
        <taxon>Entelegynae</taxon>
        <taxon>Araneoidea</taxon>
        <taxon>Araneidae</taxon>
        <taxon>Caerostris</taxon>
    </lineage>
</organism>
<reference evidence="1 2" key="1">
    <citation type="submission" date="2021-06" db="EMBL/GenBank/DDBJ databases">
        <title>Caerostris extrusa draft genome.</title>
        <authorList>
            <person name="Kono N."/>
            <person name="Arakawa K."/>
        </authorList>
    </citation>
    <scope>NUCLEOTIDE SEQUENCE [LARGE SCALE GENOMIC DNA]</scope>
</reference>
<evidence type="ECO:0000313" key="2">
    <source>
        <dbReference type="Proteomes" id="UP001054945"/>
    </source>
</evidence>
<sequence>MDPIHNSLSLLRDPNFAIQVPTLKFQYRIFQSLAVNHCYYHVEDKFPFQPDVNPAHKVMEEHLDGVRVEKNKLSQLF</sequence>
<dbReference type="AlphaFoldDB" id="A0AAV4SU62"/>
<proteinExistence type="predicted"/>
<name>A0AAV4SU62_CAEEX</name>